<feature type="transmembrane region" description="Helical" evidence="2">
    <location>
        <begin position="621"/>
        <end position="642"/>
    </location>
</feature>
<gene>
    <name evidence="4" type="ORF">ACIGXA_05510</name>
</gene>
<dbReference type="SUPFAM" id="SSF54001">
    <property type="entry name" value="Cysteine proteinases"/>
    <property type="match status" value="1"/>
</dbReference>
<proteinExistence type="predicted"/>
<feature type="domain" description="Transglutaminase-like" evidence="3">
    <location>
        <begin position="497"/>
        <end position="567"/>
    </location>
</feature>
<feature type="transmembrane region" description="Helical" evidence="2">
    <location>
        <begin position="242"/>
        <end position="262"/>
    </location>
</feature>
<feature type="transmembrane region" description="Helical" evidence="2">
    <location>
        <begin position="163"/>
        <end position="182"/>
    </location>
</feature>
<dbReference type="SMART" id="SM00460">
    <property type="entry name" value="TGc"/>
    <property type="match status" value="1"/>
</dbReference>
<evidence type="ECO:0000313" key="4">
    <source>
        <dbReference type="EMBL" id="MFI9099959.1"/>
    </source>
</evidence>
<reference evidence="4 5" key="1">
    <citation type="submission" date="2024-10" db="EMBL/GenBank/DDBJ databases">
        <title>The Natural Products Discovery Center: Release of the First 8490 Sequenced Strains for Exploring Actinobacteria Biosynthetic Diversity.</title>
        <authorList>
            <person name="Kalkreuter E."/>
            <person name="Kautsar S.A."/>
            <person name="Yang D."/>
            <person name="Bader C.D."/>
            <person name="Teijaro C.N."/>
            <person name="Fluegel L."/>
            <person name="Davis C.M."/>
            <person name="Simpson J.R."/>
            <person name="Lauterbach L."/>
            <person name="Steele A.D."/>
            <person name="Gui C."/>
            <person name="Meng S."/>
            <person name="Li G."/>
            <person name="Viehrig K."/>
            <person name="Ye F."/>
            <person name="Su P."/>
            <person name="Kiefer A.F."/>
            <person name="Nichols A."/>
            <person name="Cepeda A.J."/>
            <person name="Yan W."/>
            <person name="Fan B."/>
            <person name="Jiang Y."/>
            <person name="Adhikari A."/>
            <person name="Zheng C.-J."/>
            <person name="Schuster L."/>
            <person name="Cowan T.M."/>
            <person name="Smanski M.J."/>
            <person name="Chevrette M.G."/>
            <person name="De Carvalho L.P.S."/>
            <person name="Shen B."/>
        </authorList>
    </citation>
    <scope>NUCLEOTIDE SEQUENCE [LARGE SCALE GENOMIC DNA]</scope>
    <source>
        <strain evidence="4 5">NPDC053399</strain>
    </source>
</reference>
<feature type="compositionally biased region" description="Low complexity" evidence="1">
    <location>
        <begin position="1"/>
        <end position="11"/>
    </location>
</feature>
<name>A0ABW8C0K6_9ACTN</name>
<dbReference type="EMBL" id="JBITYG010000001">
    <property type="protein sequence ID" value="MFI9099959.1"/>
    <property type="molecule type" value="Genomic_DNA"/>
</dbReference>
<comment type="caution">
    <text evidence="4">The sequence shown here is derived from an EMBL/GenBank/DDBJ whole genome shotgun (WGS) entry which is preliminary data.</text>
</comment>
<dbReference type="PANTHER" id="PTHR42736">
    <property type="entry name" value="PROTEIN-GLUTAMINE GAMMA-GLUTAMYLTRANSFERASE"/>
    <property type="match status" value="1"/>
</dbReference>
<dbReference type="Pfam" id="PF01841">
    <property type="entry name" value="Transglut_core"/>
    <property type="match status" value="1"/>
</dbReference>
<evidence type="ECO:0000256" key="1">
    <source>
        <dbReference type="SAM" id="MobiDB-lite"/>
    </source>
</evidence>
<dbReference type="InterPro" id="IPR025403">
    <property type="entry name" value="TgpA-like_C"/>
</dbReference>
<dbReference type="InterPro" id="IPR052901">
    <property type="entry name" value="Bact_TGase-like"/>
</dbReference>
<dbReference type="Proteomes" id="UP001614394">
    <property type="component" value="Unassembled WGS sequence"/>
</dbReference>
<keyword evidence="2" id="KW-0812">Transmembrane</keyword>
<feature type="transmembrane region" description="Helical" evidence="2">
    <location>
        <begin position="111"/>
        <end position="131"/>
    </location>
</feature>
<evidence type="ECO:0000259" key="3">
    <source>
        <dbReference type="SMART" id="SM00460"/>
    </source>
</evidence>
<dbReference type="InterPro" id="IPR038765">
    <property type="entry name" value="Papain-like_cys_pep_sf"/>
</dbReference>
<dbReference type="Pfam" id="PF11992">
    <property type="entry name" value="TgpA_N"/>
    <property type="match status" value="1"/>
</dbReference>
<feature type="region of interest" description="Disordered" evidence="1">
    <location>
        <begin position="569"/>
        <end position="612"/>
    </location>
</feature>
<evidence type="ECO:0000313" key="5">
    <source>
        <dbReference type="Proteomes" id="UP001614394"/>
    </source>
</evidence>
<feature type="transmembrane region" description="Helical" evidence="2">
    <location>
        <begin position="213"/>
        <end position="230"/>
    </location>
</feature>
<evidence type="ECO:0000256" key="2">
    <source>
        <dbReference type="SAM" id="Phobius"/>
    </source>
</evidence>
<sequence length="759" mass="80138">MSATTRPARTAPLPPQGGGPNWDWAAPAPTGPSTERPKTPVATRGDGLGRARRLWSLLPVAALLAASGLGWHRVFGTRDLLPVLAVSVLAPIALSALLSGALSRKGRTGPLWPSVVLTVAAWTGTVWLTMFKDGGPRAIWPALLDAPHAVLTTILPVPGEARLLVLPHAVLWLAAFASAELALRTRTPLLPALPAVLAFGFPLVLGVDGPGSNYPVVAALAALTALLALIRSRVSPSVRGLALGLPVVLGLTLIASLAGTGLPGMGAAYDPRDAITPPTVRPESISPLDQVAALMRSGDAKVFTVRTAAETNYRLAVLDAYNGTTWSSTAKLARTGGRVPAERGVDPGKRQEVTQRFTVQSLPGIWLPAADRPSAVTLPDHTDLSVDPAAGVLATDRTAPSGFSYTAVSQLPVYDVQRLQYAPAADDPALVELPRTDAADQPIPSVASFTKIAAKATEGSSFPYEQAVKLADWLRASYQFDPRAIPGHTYRGLEFFLTDGKRGTSEQFAASFAVLARTLGLPSRVVVGFRPGTKTGDETWQVTGKDVLAWPEVEFKGIGWVPFYPTPGTTSQDGSSVAPAGQTKDRKTVDQQITDQPRPSAPPKAAGTPAPTAAPAAGTPWWIYAPAGALLLVLGYLLYAAWLPWRRRARRRGAADVRQRVLGAWQQIVDRLTEIGLPATGAHTAEEVAAFGATRVGGAAGEHLPDLARLVNEVGYAGRTPDPASADAAWAHCDAIERVVLRTIPRRDRIGRALRLRRG</sequence>
<keyword evidence="5" id="KW-1185">Reference proteome</keyword>
<dbReference type="Gene3D" id="3.10.620.30">
    <property type="match status" value="1"/>
</dbReference>
<feature type="region of interest" description="Disordered" evidence="1">
    <location>
        <begin position="1"/>
        <end position="45"/>
    </location>
</feature>
<dbReference type="RefSeq" id="WP_399644617.1">
    <property type="nucleotide sequence ID" value="NZ_JBITYG010000001.1"/>
</dbReference>
<organism evidence="4 5">
    <name type="scientific">Streptomyces fildesensis</name>
    <dbReference type="NCBI Taxonomy" id="375757"/>
    <lineage>
        <taxon>Bacteria</taxon>
        <taxon>Bacillati</taxon>
        <taxon>Actinomycetota</taxon>
        <taxon>Actinomycetes</taxon>
        <taxon>Kitasatosporales</taxon>
        <taxon>Streptomycetaceae</taxon>
        <taxon>Streptomyces</taxon>
    </lineage>
</organism>
<keyword evidence="2" id="KW-1133">Transmembrane helix</keyword>
<feature type="compositionally biased region" description="Low complexity" evidence="1">
    <location>
        <begin position="603"/>
        <end position="612"/>
    </location>
</feature>
<feature type="transmembrane region" description="Helical" evidence="2">
    <location>
        <begin position="54"/>
        <end position="74"/>
    </location>
</feature>
<keyword evidence="2" id="KW-0472">Membrane</keyword>
<feature type="transmembrane region" description="Helical" evidence="2">
    <location>
        <begin position="80"/>
        <end position="99"/>
    </location>
</feature>
<feature type="transmembrane region" description="Helical" evidence="2">
    <location>
        <begin position="189"/>
        <end position="207"/>
    </location>
</feature>
<dbReference type="PANTHER" id="PTHR42736:SF1">
    <property type="entry name" value="PROTEIN-GLUTAMINE GAMMA-GLUTAMYLTRANSFERASE"/>
    <property type="match status" value="1"/>
</dbReference>
<dbReference type="Pfam" id="PF13559">
    <property type="entry name" value="DUF4129"/>
    <property type="match status" value="1"/>
</dbReference>
<dbReference type="InterPro" id="IPR021878">
    <property type="entry name" value="TgpA_N"/>
</dbReference>
<accession>A0ABW8C0K6</accession>
<protein>
    <submittedName>
        <fullName evidence="4">DUF3488 and transglutaminase-like domain-containing protein</fullName>
    </submittedName>
</protein>
<dbReference type="InterPro" id="IPR002931">
    <property type="entry name" value="Transglutaminase-like"/>
</dbReference>